<dbReference type="PANTHER" id="PTHR43156">
    <property type="entry name" value="STAGE II SPORULATION PROTEIN E-RELATED"/>
    <property type="match status" value="1"/>
</dbReference>
<reference evidence="5" key="1">
    <citation type="submission" date="2011-11" db="EMBL/GenBank/DDBJ databases">
        <title>Improved High-Quality Draft sequence of Desulfovibrio sp. U5L.</title>
        <authorList>
            <consortium name="US DOE Joint Genome Institute"/>
            <person name="Lucas S."/>
            <person name="Han J."/>
            <person name="Lapidus A."/>
            <person name="Cheng J.-F."/>
            <person name="Goodwin L."/>
            <person name="Pitluck S."/>
            <person name="Peters L."/>
            <person name="Ovchinnikova G."/>
            <person name="Held B."/>
            <person name="Detter J.C."/>
            <person name="Han C."/>
            <person name="Tapia R."/>
            <person name="Land M."/>
            <person name="Hauser L."/>
            <person name="Kyrpides N."/>
            <person name="Ivanova N."/>
            <person name="Pagani I."/>
            <person name="Gabster J."/>
            <person name="Walker C."/>
            <person name="Stolyar S."/>
            <person name="Stahl D."/>
            <person name="Arkin A."/>
            <person name="Dehal P."/>
            <person name="Hazen T."/>
            <person name="Woyke T."/>
        </authorList>
    </citation>
    <scope>NUCLEOTIDE SEQUENCE [LARGE SCALE GENOMIC DNA]</scope>
    <source>
        <strain evidence="5">U5L</strain>
    </source>
</reference>
<dbReference type="GO" id="GO:0016791">
    <property type="term" value="F:phosphatase activity"/>
    <property type="evidence" value="ECO:0007669"/>
    <property type="project" value="TreeGrafter"/>
</dbReference>
<dbReference type="SMART" id="SM00448">
    <property type="entry name" value="REC"/>
    <property type="match status" value="1"/>
</dbReference>
<dbReference type="PANTHER" id="PTHR43156:SF2">
    <property type="entry name" value="STAGE II SPORULATION PROTEIN E"/>
    <property type="match status" value="1"/>
</dbReference>
<dbReference type="InterPro" id="IPR000014">
    <property type="entry name" value="PAS"/>
</dbReference>
<dbReference type="Gene3D" id="3.60.40.10">
    <property type="entry name" value="PPM-type phosphatase domain"/>
    <property type="match status" value="1"/>
</dbReference>
<evidence type="ECO:0000256" key="1">
    <source>
        <dbReference type="ARBA" id="ARBA00022801"/>
    </source>
</evidence>
<name>I2Q3Q2_9BACT</name>
<dbReference type="PROSITE" id="PS50112">
    <property type="entry name" value="PAS"/>
    <property type="match status" value="1"/>
</dbReference>
<gene>
    <name evidence="5" type="ORF">DesU5LDRAFT_2763</name>
</gene>
<dbReference type="CDD" id="cd00130">
    <property type="entry name" value="PAS"/>
    <property type="match status" value="1"/>
</dbReference>
<dbReference type="Pfam" id="PF13188">
    <property type="entry name" value="PAS_8"/>
    <property type="match status" value="1"/>
</dbReference>
<dbReference type="InterPro" id="IPR052016">
    <property type="entry name" value="Bact_Sigma-Reg"/>
</dbReference>
<evidence type="ECO:0000259" key="4">
    <source>
        <dbReference type="PROSITE" id="PS50112"/>
    </source>
</evidence>
<dbReference type="InterPro" id="IPR011006">
    <property type="entry name" value="CheY-like_superfamily"/>
</dbReference>
<feature type="domain" description="PAS" evidence="4">
    <location>
        <begin position="141"/>
        <end position="196"/>
    </location>
</feature>
<dbReference type="AlphaFoldDB" id="I2Q3Q2"/>
<dbReference type="eggNOG" id="COG2208">
    <property type="taxonomic scope" value="Bacteria"/>
</dbReference>
<protein>
    <submittedName>
        <fullName evidence="5">PAS domain S-box</fullName>
    </submittedName>
</protein>
<feature type="domain" description="Response regulatory" evidence="3">
    <location>
        <begin position="2"/>
        <end position="122"/>
    </location>
</feature>
<dbReference type="Pfam" id="PF00072">
    <property type="entry name" value="Response_reg"/>
    <property type="match status" value="1"/>
</dbReference>
<accession>I2Q3Q2</accession>
<dbReference type="Gene3D" id="3.30.450.20">
    <property type="entry name" value="PAS domain"/>
    <property type="match status" value="1"/>
</dbReference>
<dbReference type="SMART" id="SM00331">
    <property type="entry name" value="PP2C_SIG"/>
    <property type="match status" value="1"/>
</dbReference>
<sequence>MRLCIVDDSESFRIYLESLLRQAGHDDVVSHASAEEFLAACGRRDARLPDLVLMDCIMPGLGGLGGTRRMKADPALADIPVIMITISDDDENLAAAFAAGAMDYLRKPPRRPELLSRVDSALRLKQAIDGRKARERELKAEKDCIAAILEYSHDGIAVLGHDGRFTFVSPGMERIFGLPADTYTTADRWIDTVFPDPAARTDLSDIVASRPAPGHVWRRLYPFADKNGQRRTCQIHFSTMPGGDLILNIEDVTLFTKQKEDLEKKHSRHQKDLEAAAEIQQSLLPRRFSMTDSLKFAWEFWPCESIGGDIFNVFPLGPRHVGLYMLDVSGHGVASSLVALSVYNFMHYQRSTLIDRSEGRIDVVPPETVLERLDEEFPFQKFSKFFTMFYMALDLATGQGRYCNAGHPPPWRVTPAGDILALPVRGTIVGLGGFQPYRAGEVTLAPGDKLILVSDGLADTLGPDGLFYGEERTLAVLRDKAGSPVGEVLAAMRTEAAAFCGHTPPRDDVSLLGVEFVRQKA</sequence>
<dbReference type="SUPFAM" id="SSF55785">
    <property type="entry name" value="PYP-like sensor domain (PAS domain)"/>
    <property type="match status" value="1"/>
</dbReference>
<dbReference type="InterPro" id="IPR035965">
    <property type="entry name" value="PAS-like_dom_sf"/>
</dbReference>
<dbReference type="GO" id="GO:0000160">
    <property type="term" value="P:phosphorelay signal transduction system"/>
    <property type="evidence" value="ECO:0007669"/>
    <property type="project" value="InterPro"/>
</dbReference>
<dbReference type="EMBL" id="JH600068">
    <property type="protein sequence ID" value="EIG54408.1"/>
    <property type="molecule type" value="Genomic_DNA"/>
</dbReference>
<dbReference type="PROSITE" id="PS50110">
    <property type="entry name" value="RESPONSE_REGULATORY"/>
    <property type="match status" value="1"/>
</dbReference>
<dbReference type="OrthoDB" id="9802500at2"/>
<dbReference type="NCBIfam" id="TIGR00229">
    <property type="entry name" value="sensory_box"/>
    <property type="match status" value="1"/>
</dbReference>
<keyword evidence="1" id="KW-0378">Hydrolase</keyword>
<evidence type="ECO:0000256" key="2">
    <source>
        <dbReference type="PROSITE-ProRule" id="PRU00169"/>
    </source>
</evidence>
<proteinExistence type="predicted"/>
<dbReference type="STRING" id="596152.DesU5LDRAFT_2763"/>
<dbReference type="Pfam" id="PF07228">
    <property type="entry name" value="SpoIIE"/>
    <property type="match status" value="1"/>
</dbReference>
<evidence type="ECO:0000313" key="5">
    <source>
        <dbReference type="EMBL" id="EIG54408.1"/>
    </source>
</evidence>
<dbReference type="SUPFAM" id="SSF52172">
    <property type="entry name" value="CheY-like"/>
    <property type="match status" value="1"/>
</dbReference>
<keyword evidence="2" id="KW-0597">Phosphoprotein</keyword>
<evidence type="ECO:0000259" key="3">
    <source>
        <dbReference type="PROSITE" id="PS50110"/>
    </source>
</evidence>
<dbReference type="InterPro" id="IPR036457">
    <property type="entry name" value="PPM-type-like_dom_sf"/>
</dbReference>
<feature type="modified residue" description="4-aspartylphosphate" evidence="2">
    <location>
        <position position="55"/>
    </location>
</feature>
<dbReference type="Gene3D" id="3.40.50.2300">
    <property type="match status" value="1"/>
</dbReference>
<dbReference type="eggNOG" id="COG3706">
    <property type="taxonomic scope" value="Bacteria"/>
</dbReference>
<dbReference type="InterPro" id="IPR001789">
    <property type="entry name" value="Sig_transdc_resp-reg_receiver"/>
</dbReference>
<dbReference type="HOGENOM" id="CLU_000445_43_7_7"/>
<organism evidence="5">
    <name type="scientific">Desulfovibrio sp. U5L</name>
    <dbReference type="NCBI Taxonomy" id="596152"/>
    <lineage>
        <taxon>Bacteria</taxon>
        <taxon>Pseudomonadati</taxon>
        <taxon>Thermodesulfobacteriota</taxon>
        <taxon>Desulfovibrionia</taxon>
        <taxon>Desulfovibrionales</taxon>
        <taxon>Desulfovibrionaceae</taxon>
        <taxon>Desulfovibrio</taxon>
    </lineage>
</organism>
<dbReference type="InterPro" id="IPR001932">
    <property type="entry name" value="PPM-type_phosphatase-like_dom"/>
</dbReference>